<feature type="region of interest" description="Disordered" evidence="1">
    <location>
        <begin position="217"/>
        <end position="248"/>
    </location>
</feature>
<dbReference type="InterPro" id="IPR027417">
    <property type="entry name" value="P-loop_NTPase"/>
</dbReference>
<accession>A0A928W1V9</accession>
<sequence>MTRTVYLHLSSEMTIDDDRLTVITPTLPIARSLNVPHQKLETLAQQICQQNGMAIAPVLLAHRTLQTAVKKAIDPTDIEGTARAFSGAVRSILRAGIDLEALASASQQKVRQLAHLIRTYQQQLALQKAIDPAQLLWYASRLSFDLNCDRQPLFVYGYFQPRPDRLAFIDAIAAEGSVMVLPWEAEDIFTDNRAAIDWLQERGWEIVENAPVENIPTEFEKKKKRDRKLDNKNTPPSFSPSPRRGRSIWKSKFGLTDNRSLKCFAPTASPHLHSYPNPEAEVRGVLGQVKQLLSDGVAAGDIVLVARDDAAYGPMVLDVAWEYELPVRALYPVPLAATRLGAWIRLLLEVVGSNFPFEATTKLLSHPLAGGKLKTLWPEIRSRHPQGLRQWQKLGKTVGIDLSVLKWKKKETRSNWVQRLREVFDRFGIRRHCGGWAREIVAYYKFIEGLEAVMQPETERLELTEFVRE</sequence>
<protein>
    <submittedName>
        <fullName evidence="2">PD-(D/E)XK nuclease family protein</fullName>
    </submittedName>
</protein>
<evidence type="ECO:0000313" key="3">
    <source>
        <dbReference type="Proteomes" id="UP000621799"/>
    </source>
</evidence>
<organism evidence="2 3">
    <name type="scientific">Zarconia navalis LEGE 11467</name>
    <dbReference type="NCBI Taxonomy" id="1828826"/>
    <lineage>
        <taxon>Bacteria</taxon>
        <taxon>Bacillati</taxon>
        <taxon>Cyanobacteriota</taxon>
        <taxon>Cyanophyceae</taxon>
        <taxon>Oscillatoriophycideae</taxon>
        <taxon>Oscillatoriales</taxon>
        <taxon>Oscillatoriales incertae sedis</taxon>
        <taxon>Zarconia</taxon>
        <taxon>Zarconia navalis</taxon>
    </lineage>
</organism>
<feature type="compositionally biased region" description="Low complexity" evidence="1">
    <location>
        <begin position="232"/>
        <end position="242"/>
    </location>
</feature>
<feature type="non-terminal residue" evidence="2">
    <location>
        <position position="469"/>
    </location>
</feature>
<reference evidence="2" key="1">
    <citation type="submission" date="2020-10" db="EMBL/GenBank/DDBJ databases">
        <authorList>
            <person name="Castelo-Branco R."/>
            <person name="Eusebio N."/>
            <person name="Adriana R."/>
            <person name="Vieira A."/>
            <person name="Brugerolle De Fraissinette N."/>
            <person name="Rezende De Castro R."/>
            <person name="Schneider M.P."/>
            <person name="Vasconcelos V."/>
            <person name="Leao P.N."/>
        </authorList>
    </citation>
    <scope>NUCLEOTIDE SEQUENCE</scope>
    <source>
        <strain evidence="2">LEGE 11467</strain>
    </source>
</reference>
<dbReference type="Proteomes" id="UP000621799">
    <property type="component" value="Unassembled WGS sequence"/>
</dbReference>
<name>A0A928W1V9_9CYAN</name>
<comment type="caution">
    <text evidence="2">The sequence shown here is derived from an EMBL/GenBank/DDBJ whole genome shotgun (WGS) entry which is preliminary data.</text>
</comment>
<evidence type="ECO:0000256" key="1">
    <source>
        <dbReference type="SAM" id="MobiDB-lite"/>
    </source>
</evidence>
<dbReference type="AlphaFoldDB" id="A0A928W1V9"/>
<evidence type="ECO:0000313" key="2">
    <source>
        <dbReference type="EMBL" id="MBE9042388.1"/>
    </source>
</evidence>
<dbReference type="SUPFAM" id="SSF52540">
    <property type="entry name" value="P-loop containing nucleoside triphosphate hydrolases"/>
    <property type="match status" value="1"/>
</dbReference>
<gene>
    <name evidence="2" type="ORF">IQ235_16570</name>
</gene>
<dbReference type="EMBL" id="JADEXN010000347">
    <property type="protein sequence ID" value="MBE9042388.1"/>
    <property type="molecule type" value="Genomic_DNA"/>
</dbReference>
<keyword evidence="3" id="KW-1185">Reference proteome</keyword>
<proteinExistence type="predicted"/>